<evidence type="ECO:0000313" key="1">
    <source>
        <dbReference type="EMBL" id="SVD74868.1"/>
    </source>
</evidence>
<name>A0A382XX55_9ZZZZ</name>
<dbReference type="EMBL" id="UINC01170697">
    <property type="protein sequence ID" value="SVD74868.1"/>
    <property type="molecule type" value="Genomic_DNA"/>
</dbReference>
<protein>
    <submittedName>
        <fullName evidence="1">Uncharacterized protein</fullName>
    </submittedName>
</protein>
<dbReference type="AlphaFoldDB" id="A0A382XX55"/>
<sequence>METIQKCNEYEDWEPKGAYWFNRLVKKLRSAQEDYNDTRTKLVTKYADEPDEDGNVKVAEVHIPAFSTAMGELLEEEFEIEGIKPIKFPTGLKLSPIEMGLMEEVVDMSAFLDDDEDE</sequence>
<gene>
    <name evidence="1" type="ORF">METZ01_LOCUS427722</name>
</gene>
<organism evidence="1">
    <name type="scientific">marine metagenome</name>
    <dbReference type="NCBI Taxonomy" id="408172"/>
    <lineage>
        <taxon>unclassified sequences</taxon>
        <taxon>metagenomes</taxon>
        <taxon>ecological metagenomes</taxon>
    </lineage>
</organism>
<accession>A0A382XX55</accession>
<reference evidence="1" key="1">
    <citation type="submission" date="2018-05" db="EMBL/GenBank/DDBJ databases">
        <authorList>
            <person name="Lanie J.A."/>
            <person name="Ng W.-L."/>
            <person name="Kazmierczak K.M."/>
            <person name="Andrzejewski T.M."/>
            <person name="Davidsen T.M."/>
            <person name="Wayne K.J."/>
            <person name="Tettelin H."/>
            <person name="Glass J.I."/>
            <person name="Rusch D."/>
            <person name="Podicherti R."/>
            <person name="Tsui H.-C.T."/>
            <person name="Winkler M.E."/>
        </authorList>
    </citation>
    <scope>NUCLEOTIDE SEQUENCE</scope>
</reference>
<proteinExistence type="predicted"/>